<evidence type="ECO:0000256" key="4">
    <source>
        <dbReference type="ARBA" id="ARBA00023015"/>
    </source>
</evidence>
<sequence length="744" mass="81569">CLWWIRIADLQRSRIEIQFLGFDDFAGSRAGVMNVNDEGEGSRYPVTDQKPPVETKERHSGEDKANGIVMDVRNGSAGGAGGGLQIPISQQTPATVCWERFLHVRTIRVLLVENDDCTRYIVTALLRNCSYEVVEVANGVQAWKVLEDLNNHIDIVLTEVVMPYLSGIGLLCKILNHKSRRNIPVIMMSSHDSMGLVFKCLSKGAVDFLVKPIRKNELKILWQHVWRRCQSSSGSGSESGTHQTQKSVKSKNVIKSDNDSGRSGENENESDGLNASDGSSDGSGAQICFWYMSFLQSSWTKKAVEVDDDSPRAVSPWDRVDSTCAQVVHSNPEVPGNHLIAAPAEKETQEQDENFEDVTMGRDLEISIHRNCDLTLEPKDELLTKTTGVGKGPLDLNSESRSSKQMHEDGGSGFKAMSSHHLQDNREPEAPTTHCKTVDTNEAAIKNPEEPMHVEHSSKRHRGAKDDEPIVRDDRNVLRRSEGSAFSRYNPALNNNKLSGGNLGSNSRHDNNCQDLTKRTEAACDCHSNMNESLPSNHHSRVGSNNVEMSSTTVNNAFTKPGAPKVSPAGSSSVKRSLFQPLPCDHHHSSHNLVHVPERKLPTQYGSSNVYNETIEGNNNNAVNYSVNGSGSGSGHGSNDPYGSSNGMNAGGVNMGSENGAGKSGSGDGSGSGSGNVADENKISQREAALTKFRQKRKERCFRKKVRYQSRKKLAEQRPRVRGQFVRKTAAATDDNDIKTPRDS</sequence>
<dbReference type="PROSITE" id="PS50110">
    <property type="entry name" value="RESPONSE_REGULATORY"/>
    <property type="match status" value="1"/>
</dbReference>
<dbReference type="InterPro" id="IPR001789">
    <property type="entry name" value="Sig_transdc_resp-reg_receiver"/>
</dbReference>
<dbReference type="GO" id="GO:0000160">
    <property type="term" value="P:phosphorelay signal transduction system"/>
    <property type="evidence" value="ECO:0007669"/>
    <property type="project" value="UniProtKB-KW"/>
</dbReference>
<name>A0A8S9IWB1_BRACR</name>
<dbReference type="SMART" id="SM00448">
    <property type="entry name" value="REC"/>
    <property type="match status" value="1"/>
</dbReference>
<feature type="region of interest" description="Disordered" evidence="10">
    <location>
        <begin position="36"/>
        <end position="67"/>
    </location>
</feature>
<evidence type="ECO:0000256" key="1">
    <source>
        <dbReference type="ARBA" id="ARBA00004123"/>
    </source>
</evidence>
<dbReference type="SUPFAM" id="SSF52172">
    <property type="entry name" value="CheY-like"/>
    <property type="match status" value="1"/>
</dbReference>
<feature type="non-terminal residue" evidence="14">
    <location>
        <position position="1"/>
    </location>
</feature>
<dbReference type="AlphaFoldDB" id="A0A8S9IWB1"/>
<feature type="compositionally biased region" description="Basic and acidic residues" evidence="10">
    <location>
        <begin position="254"/>
        <end position="265"/>
    </location>
</feature>
<feature type="region of interest" description="Disordered" evidence="10">
    <location>
        <begin position="622"/>
        <end position="744"/>
    </location>
</feature>
<dbReference type="Gene3D" id="3.40.50.2300">
    <property type="match status" value="1"/>
</dbReference>
<dbReference type="Pfam" id="PF06203">
    <property type="entry name" value="CCT"/>
    <property type="match status" value="1"/>
</dbReference>
<comment type="caution">
    <text evidence="14">The sequence shown here is derived from an EMBL/GenBank/DDBJ whole genome shotgun (WGS) entry which is preliminary data.</text>
</comment>
<dbReference type="CDD" id="cd17582">
    <property type="entry name" value="psREC_PRR"/>
    <property type="match status" value="1"/>
</dbReference>
<dbReference type="GO" id="GO:0009736">
    <property type="term" value="P:cytokinin-activated signaling pathway"/>
    <property type="evidence" value="ECO:0007669"/>
    <property type="project" value="InterPro"/>
</dbReference>
<keyword evidence="5" id="KW-0090">Biological rhythms</keyword>
<accession>A0A8S9IWB1</accession>
<keyword evidence="4" id="KW-0805">Transcription regulation</keyword>
<evidence type="ECO:0000256" key="8">
    <source>
        <dbReference type="PROSITE-ProRule" id="PRU00169"/>
    </source>
</evidence>
<reference evidence="14" key="1">
    <citation type="submission" date="2019-12" db="EMBL/GenBank/DDBJ databases">
        <title>Genome sequencing and annotation of Brassica cretica.</title>
        <authorList>
            <person name="Studholme D.J."/>
            <person name="Sarris P.F."/>
        </authorList>
    </citation>
    <scope>NUCLEOTIDE SEQUENCE</scope>
    <source>
        <strain evidence="13">PFS-001/15</strain>
        <strain evidence="14">PFS-102/07</strain>
        <tissue evidence="14">Leaf</tissue>
    </source>
</reference>
<dbReference type="GO" id="GO:0010017">
    <property type="term" value="P:red or far-red light signaling pathway"/>
    <property type="evidence" value="ECO:0007669"/>
    <property type="project" value="UniProtKB-ARBA"/>
</dbReference>
<keyword evidence="7 9" id="KW-0539">Nucleus</keyword>
<keyword evidence="6" id="KW-0804">Transcription</keyword>
<evidence type="ECO:0000256" key="10">
    <source>
        <dbReference type="SAM" id="MobiDB-lite"/>
    </source>
</evidence>
<dbReference type="EMBL" id="QGKW02002228">
    <property type="protein sequence ID" value="KAF2535832.1"/>
    <property type="molecule type" value="Genomic_DNA"/>
</dbReference>
<feature type="compositionally biased region" description="Basic and acidic residues" evidence="10">
    <location>
        <begin position="51"/>
        <end position="65"/>
    </location>
</feature>
<evidence type="ECO:0000313" key="14">
    <source>
        <dbReference type="EMBL" id="KAF2574058.1"/>
    </source>
</evidence>
<protein>
    <recommendedName>
        <fullName evidence="15">Pseudo-response regulator 7</fullName>
    </recommendedName>
</protein>
<keyword evidence="3" id="KW-0902">Two-component regulatory system</keyword>
<organism evidence="14">
    <name type="scientific">Brassica cretica</name>
    <name type="common">Mustard</name>
    <dbReference type="NCBI Taxonomy" id="69181"/>
    <lineage>
        <taxon>Eukaryota</taxon>
        <taxon>Viridiplantae</taxon>
        <taxon>Streptophyta</taxon>
        <taxon>Embryophyta</taxon>
        <taxon>Tracheophyta</taxon>
        <taxon>Spermatophyta</taxon>
        <taxon>Magnoliopsida</taxon>
        <taxon>eudicotyledons</taxon>
        <taxon>Gunneridae</taxon>
        <taxon>Pentapetalae</taxon>
        <taxon>rosids</taxon>
        <taxon>malvids</taxon>
        <taxon>Brassicales</taxon>
        <taxon>Brassicaceae</taxon>
        <taxon>Brassiceae</taxon>
        <taxon>Brassica</taxon>
    </lineage>
</organism>
<feature type="compositionally biased region" description="Basic and acidic residues" evidence="10">
    <location>
        <begin position="401"/>
        <end position="410"/>
    </location>
</feature>
<gene>
    <name evidence="13" type="ORF">F2Q68_00023509</name>
    <name evidence="14" type="ORF">F2Q70_00006838</name>
</gene>
<evidence type="ECO:0000256" key="3">
    <source>
        <dbReference type="ARBA" id="ARBA00023012"/>
    </source>
</evidence>
<evidence type="ECO:0000259" key="12">
    <source>
        <dbReference type="PROSITE" id="PS51017"/>
    </source>
</evidence>
<evidence type="ECO:0000256" key="5">
    <source>
        <dbReference type="ARBA" id="ARBA00023108"/>
    </source>
</evidence>
<dbReference type="PANTHER" id="PTHR43874:SF125">
    <property type="entry name" value="TWO-COMPONENT RESPONSE REGULATOR-LIKE APRR7"/>
    <property type="match status" value="1"/>
</dbReference>
<feature type="domain" description="Response regulatory" evidence="11">
    <location>
        <begin position="108"/>
        <end position="226"/>
    </location>
</feature>
<proteinExistence type="inferred from homology"/>
<comment type="similarity">
    <text evidence="2">Belongs to the ARR-like family.</text>
</comment>
<comment type="subcellular location">
    <subcellularLocation>
        <location evidence="1 9">Nucleus</location>
    </subcellularLocation>
</comment>
<dbReference type="EMBL" id="QGKY02001015">
    <property type="protein sequence ID" value="KAF2574058.1"/>
    <property type="molecule type" value="Genomic_DNA"/>
</dbReference>
<comment type="caution">
    <text evidence="8">Lacks conserved residue(s) required for the propagation of feature annotation.</text>
</comment>
<feature type="compositionally biased region" description="Gly residues" evidence="10">
    <location>
        <begin position="662"/>
        <end position="674"/>
    </location>
</feature>
<dbReference type="FunFam" id="3.40.50.2300:FF:000214">
    <property type="entry name" value="Two-component response regulator-like PRR37"/>
    <property type="match status" value="1"/>
</dbReference>
<feature type="region of interest" description="Disordered" evidence="10">
    <location>
        <begin position="232"/>
        <end position="279"/>
    </location>
</feature>
<dbReference type="PROSITE" id="PS51017">
    <property type="entry name" value="CCT"/>
    <property type="match status" value="1"/>
</dbReference>
<feature type="compositionally biased region" description="Basic residues" evidence="10">
    <location>
        <begin position="693"/>
        <end position="712"/>
    </location>
</feature>
<dbReference type="InterPro" id="IPR011006">
    <property type="entry name" value="CheY-like_superfamily"/>
</dbReference>
<evidence type="ECO:0000256" key="6">
    <source>
        <dbReference type="ARBA" id="ARBA00023163"/>
    </source>
</evidence>
<dbReference type="InterPro" id="IPR045279">
    <property type="entry name" value="ARR-like"/>
</dbReference>
<evidence type="ECO:0000259" key="11">
    <source>
        <dbReference type="PROSITE" id="PS50110"/>
    </source>
</evidence>
<dbReference type="Pfam" id="PF00072">
    <property type="entry name" value="Response_reg"/>
    <property type="match status" value="1"/>
</dbReference>
<evidence type="ECO:0000256" key="7">
    <source>
        <dbReference type="ARBA" id="ARBA00023242"/>
    </source>
</evidence>
<dbReference type="InterPro" id="IPR010402">
    <property type="entry name" value="CCT_domain"/>
</dbReference>
<dbReference type="PANTHER" id="PTHR43874">
    <property type="entry name" value="TWO-COMPONENT RESPONSE REGULATOR"/>
    <property type="match status" value="1"/>
</dbReference>
<evidence type="ECO:0000256" key="2">
    <source>
        <dbReference type="ARBA" id="ARBA00010330"/>
    </source>
</evidence>
<dbReference type="GO" id="GO:0045892">
    <property type="term" value="P:negative regulation of DNA-templated transcription"/>
    <property type="evidence" value="ECO:0007669"/>
    <property type="project" value="UniProtKB-ARBA"/>
</dbReference>
<feature type="domain" description="CCT" evidence="12">
    <location>
        <begin position="686"/>
        <end position="728"/>
    </location>
</feature>
<feature type="region of interest" description="Disordered" evidence="10">
    <location>
        <begin position="554"/>
        <end position="583"/>
    </location>
</feature>
<evidence type="ECO:0000256" key="9">
    <source>
        <dbReference type="PROSITE-ProRule" id="PRU00357"/>
    </source>
</evidence>
<dbReference type="GO" id="GO:0007623">
    <property type="term" value="P:circadian rhythm"/>
    <property type="evidence" value="ECO:0007669"/>
    <property type="project" value="UniProtKB-ARBA"/>
</dbReference>
<evidence type="ECO:0008006" key="15">
    <source>
        <dbReference type="Google" id="ProtNLM"/>
    </source>
</evidence>
<feature type="region of interest" description="Disordered" evidence="10">
    <location>
        <begin position="385"/>
        <end position="434"/>
    </location>
</feature>
<dbReference type="Proteomes" id="UP000712281">
    <property type="component" value="Unassembled WGS sequence"/>
</dbReference>
<evidence type="ECO:0000313" key="13">
    <source>
        <dbReference type="EMBL" id="KAF2535832.1"/>
    </source>
</evidence>
<dbReference type="GO" id="GO:0005634">
    <property type="term" value="C:nucleus"/>
    <property type="evidence" value="ECO:0007669"/>
    <property type="project" value="UniProtKB-SubCell"/>
</dbReference>